<proteinExistence type="inferred from homology"/>
<dbReference type="AlphaFoldDB" id="A0A0D2N3Z8"/>
<dbReference type="EMBL" id="KK101465">
    <property type="protein sequence ID" value="KIZ00791.1"/>
    <property type="molecule type" value="Genomic_DNA"/>
</dbReference>
<keyword evidence="2" id="KW-0210">Decarboxylase</keyword>
<comment type="similarity">
    <text evidence="2">Belongs to the metallo-dependent hydrolases superfamily.</text>
</comment>
<dbReference type="GO" id="GO:0016831">
    <property type="term" value="F:carboxy-lyase activity"/>
    <property type="evidence" value="ECO:0007669"/>
    <property type="project" value="UniProtKB-KW"/>
</dbReference>
<gene>
    <name evidence="4" type="ORF">MNEG_7170</name>
</gene>
<evidence type="ECO:0000256" key="1">
    <source>
        <dbReference type="ARBA" id="ARBA00023239"/>
    </source>
</evidence>
<accession>A0A0D2N3Z8</accession>
<evidence type="ECO:0000313" key="5">
    <source>
        <dbReference type="Proteomes" id="UP000054498"/>
    </source>
</evidence>
<evidence type="ECO:0000259" key="3">
    <source>
        <dbReference type="Pfam" id="PF04909"/>
    </source>
</evidence>
<evidence type="ECO:0000313" key="4">
    <source>
        <dbReference type="EMBL" id="KIZ00791.1"/>
    </source>
</evidence>
<feature type="domain" description="Amidohydrolase-related" evidence="3">
    <location>
        <begin position="3"/>
        <end position="213"/>
    </location>
</feature>
<sequence>MERHPSRFIGCLLADPRPDGGGAAEVERLHRQHGFRAVRFNPYLWPEGEKMTNEVGRAMYQAAGDLGMPVCHMPFKGLLGHIDEIEDLATSYPRTPVIIDHFGFCKGGDTGSEEWRRLLNLARHPQVYVKTSAFFRVSQQPYPHKDSVAALRTLADAFGAQRLMWGTDWPWVQEHGGYSKAWGLLDEADPAFDSLTEEERRWVMGGTIQALFPGAWAAESVGGTS</sequence>
<dbReference type="STRING" id="145388.A0A0D2N3Z8"/>
<organism evidence="4 5">
    <name type="scientific">Monoraphidium neglectum</name>
    <dbReference type="NCBI Taxonomy" id="145388"/>
    <lineage>
        <taxon>Eukaryota</taxon>
        <taxon>Viridiplantae</taxon>
        <taxon>Chlorophyta</taxon>
        <taxon>core chlorophytes</taxon>
        <taxon>Chlorophyceae</taxon>
        <taxon>CS clade</taxon>
        <taxon>Sphaeropleales</taxon>
        <taxon>Selenastraceae</taxon>
        <taxon>Monoraphidium</taxon>
    </lineage>
</organism>
<dbReference type="GO" id="GO:0016787">
    <property type="term" value="F:hydrolase activity"/>
    <property type="evidence" value="ECO:0007669"/>
    <property type="project" value="InterPro"/>
</dbReference>
<dbReference type="Gene3D" id="3.20.20.140">
    <property type="entry name" value="Metal-dependent hydrolases"/>
    <property type="match status" value="1"/>
</dbReference>
<keyword evidence="1 2" id="KW-0456">Lyase</keyword>
<dbReference type="OrthoDB" id="2135488at2759"/>
<name>A0A0D2N3Z8_9CHLO</name>
<dbReference type="InterPro" id="IPR032465">
    <property type="entry name" value="ACMSD"/>
</dbReference>
<dbReference type="SUPFAM" id="SSF51556">
    <property type="entry name" value="Metallo-dependent hydrolases"/>
    <property type="match status" value="1"/>
</dbReference>
<dbReference type="Proteomes" id="UP000054498">
    <property type="component" value="Unassembled WGS sequence"/>
</dbReference>
<dbReference type="Pfam" id="PF04909">
    <property type="entry name" value="Amidohydro_2"/>
    <property type="match status" value="1"/>
</dbReference>
<dbReference type="PANTHER" id="PTHR21240">
    <property type="entry name" value="2-AMINO-3-CARBOXYLMUCONATE-6-SEMIALDEHYDE DECARBOXYLASE"/>
    <property type="match status" value="1"/>
</dbReference>
<reference evidence="4 5" key="1">
    <citation type="journal article" date="2013" name="BMC Genomics">
        <title>Reconstruction of the lipid metabolism for the microalga Monoraphidium neglectum from its genome sequence reveals characteristics suitable for biofuel production.</title>
        <authorList>
            <person name="Bogen C."/>
            <person name="Al-Dilaimi A."/>
            <person name="Albersmeier A."/>
            <person name="Wichmann J."/>
            <person name="Grundmann M."/>
            <person name="Rupp O."/>
            <person name="Lauersen K.J."/>
            <person name="Blifernez-Klassen O."/>
            <person name="Kalinowski J."/>
            <person name="Goesmann A."/>
            <person name="Mussgnug J.H."/>
            <person name="Kruse O."/>
        </authorList>
    </citation>
    <scope>NUCLEOTIDE SEQUENCE [LARGE SCALE GENOMIC DNA]</scope>
    <source>
        <strain evidence="4 5">SAG 48.87</strain>
    </source>
</reference>
<dbReference type="InterPro" id="IPR006680">
    <property type="entry name" value="Amidohydro-rel"/>
</dbReference>
<dbReference type="KEGG" id="mng:MNEG_7170"/>
<dbReference type="InterPro" id="IPR032466">
    <property type="entry name" value="Metal_Hydrolase"/>
</dbReference>
<dbReference type="RefSeq" id="XP_013899810.1">
    <property type="nucleotide sequence ID" value="XM_014044356.1"/>
</dbReference>
<protein>
    <recommendedName>
        <fullName evidence="3">Amidohydrolase-related domain-containing protein</fullName>
    </recommendedName>
</protein>
<dbReference type="PANTHER" id="PTHR21240:SF19">
    <property type="entry name" value="CATALYTIC_ HYDROLASE"/>
    <property type="match status" value="1"/>
</dbReference>
<keyword evidence="5" id="KW-1185">Reference proteome</keyword>
<evidence type="ECO:0000256" key="2">
    <source>
        <dbReference type="RuleBase" id="RU366045"/>
    </source>
</evidence>
<dbReference type="GeneID" id="25740046"/>